<reference evidence="3" key="2">
    <citation type="journal article" date="2021" name="PeerJ">
        <title>Extensive microbial diversity within the chicken gut microbiome revealed by metagenomics and culture.</title>
        <authorList>
            <person name="Gilroy R."/>
            <person name="Ravi A."/>
            <person name="Getino M."/>
            <person name="Pursley I."/>
            <person name="Horton D.L."/>
            <person name="Alikhan N.F."/>
            <person name="Baker D."/>
            <person name="Gharbi K."/>
            <person name="Hall N."/>
            <person name="Watson M."/>
            <person name="Adriaenssens E.M."/>
            <person name="Foster-Nyarko E."/>
            <person name="Jarju S."/>
            <person name="Secka A."/>
            <person name="Antonio M."/>
            <person name="Oren A."/>
            <person name="Chaudhuri R.R."/>
            <person name="La Ragione R."/>
            <person name="Hildebrand F."/>
            <person name="Pallen M.J."/>
        </authorList>
    </citation>
    <scope>NUCLEOTIDE SEQUENCE</scope>
    <source>
        <strain evidence="3">4920</strain>
    </source>
</reference>
<reference evidence="3" key="1">
    <citation type="submission" date="2020-10" db="EMBL/GenBank/DDBJ databases">
        <authorList>
            <person name="Gilroy R."/>
        </authorList>
    </citation>
    <scope>NUCLEOTIDE SEQUENCE</scope>
    <source>
        <strain evidence="3">4920</strain>
    </source>
</reference>
<dbReference type="GO" id="GO:0046872">
    <property type="term" value="F:metal ion binding"/>
    <property type="evidence" value="ECO:0007669"/>
    <property type="project" value="InterPro"/>
</dbReference>
<feature type="domain" description="Peptidase M16 C-terminal" evidence="2">
    <location>
        <begin position="183"/>
        <end position="358"/>
    </location>
</feature>
<dbReference type="Proteomes" id="UP000886743">
    <property type="component" value="Unassembled WGS sequence"/>
</dbReference>
<dbReference type="InterPro" id="IPR011249">
    <property type="entry name" value="Metalloenz_LuxS/M16"/>
</dbReference>
<dbReference type="InterPro" id="IPR007863">
    <property type="entry name" value="Peptidase_M16_C"/>
</dbReference>
<name>A0A9D1NHD7_9FIRM</name>
<dbReference type="Gene3D" id="3.30.830.10">
    <property type="entry name" value="Metalloenzyme, LuxS/M16 peptidase-like"/>
    <property type="match status" value="2"/>
</dbReference>
<dbReference type="PANTHER" id="PTHR11851">
    <property type="entry name" value="METALLOPROTEASE"/>
    <property type="match status" value="1"/>
</dbReference>
<evidence type="ECO:0000313" key="4">
    <source>
        <dbReference type="Proteomes" id="UP000886743"/>
    </source>
</evidence>
<evidence type="ECO:0000259" key="1">
    <source>
        <dbReference type="Pfam" id="PF00675"/>
    </source>
</evidence>
<dbReference type="Pfam" id="PF05193">
    <property type="entry name" value="Peptidase_M16_C"/>
    <property type="match status" value="1"/>
</dbReference>
<dbReference type="InterPro" id="IPR011765">
    <property type="entry name" value="Pept_M16_N"/>
</dbReference>
<dbReference type="InterPro" id="IPR050361">
    <property type="entry name" value="MPP/UQCRC_Complex"/>
</dbReference>
<dbReference type="PANTHER" id="PTHR11851:SF134">
    <property type="entry name" value="ZINC-DEPENDENT PROTEASE"/>
    <property type="match status" value="1"/>
</dbReference>
<dbReference type="EMBL" id="DVOF01000135">
    <property type="protein sequence ID" value="HIV02856.1"/>
    <property type="molecule type" value="Genomic_DNA"/>
</dbReference>
<evidence type="ECO:0000313" key="3">
    <source>
        <dbReference type="EMBL" id="HIV02856.1"/>
    </source>
</evidence>
<gene>
    <name evidence="3" type="ORF">IAC74_04720</name>
</gene>
<proteinExistence type="predicted"/>
<dbReference type="AlphaFoldDB" id="A0A9D1NHD7"/>
<dbReference type="SUPFAM" id="SSF63411">
    <property type="entry name" value="LuxS/MPP-like metallohydrolase"/>
    <property type="match status" value="2"/>
</dbReference>
<dbReference type="Pfam" id="PF00675">
    <property type="entry name" value="Peptidase_M16"/>
    <property type="match status" value="1"/>
</dbReference>
<sequence>MIDFTERTDTLLEETRYFGVHESGVQVYVVPKKGYRKCHAMFATRYGSLESEFMKGDKKVRIPDGTAHFLEHKLFEEPDGNVFDKFSVLGASANAFTNFTATAYHFSATSNFYESLATLIKFVQNPYFTKESIDKEQGIIGQEIKMYDDDPNWRVYFNVLGCLYNDCYVKYDIAGTVESISEIDKDILYDIYSVFYHPSNMVLYIVGDVDLEKVNAVVCGSLKQAKPLSEPIKRLYPKEAEQIAKDYVCQKLDVAVPLFTLAFKDTDIALRGDALLKKEIEMKILLEVLFSKSSAIYKTLYEKGLINDSFGADYECHEEYAFACLIGESKDPHAVRDIVWDMLQKQAVTAEEYERARKVVWGNYVRLFNSTEAIGYNFVLHHLTGIDYFNFRQVYDAVTLDDVRARKASGFDVKKSALSVVSGEQA</sequence>
<evidence type="ECO:0000259" key="2">
    <source>
        <dbReference type="Pfam" id="PF05193"/>
    </source>
</evidence>
<comment type="caution">
    <text evidence="3">The sequence shown here is derived from an EMBL/GenBank/DDBJ whole genome shotgun (WGS) entry which is preliminary data.</text>
</comment>
<dbReference type="NCBIfam" id="NF047421">
    <property type="entry name" value="YfmH_fam"/>
    <property type="match status" value="1"/>
</dbReference>
<protein>
    <submittedName>
        <fullName evidence="3">Insulinase family protein</fullName>
    </submittedName>
</protein>
<organism evidence="3 4">
    <name type="scientific">Candidatus Aphodoplasma excrementigallinarum</name>
    <dbReference type="NCBI Taxonomy" id="2840673"/>
    <lineage>
        <taxon>Bacteria</taxon>
        <taxon>Bacillati</taxon>
        <taxon>Bacillota</taxon>
        <taxon>Clostridia</taxon>
        <taxon>Eubacteriales</taxon>
        <taxon>Candidatus Aphodoplasma</taxon>
    </lineage>
</organism>
<accession>A0A9D1NHD7</accession>
<feature type="domain" description="Peptidase M16 N-terminal" evidence="1">
    <location>
        <begin position="65"/>
        <end position="160"/>
    </location>
</feature>